<keyword evidence="3" id="KW-1185">Reference proteome</keyword>
<dbReference type="Proteomes" id="UP000266841">
    <property type="component" value="Unassembled WGS sequence"/>
</dbReference>
<sequence length="308" mass="32449">ESGTRNRTICEPKVEGHLWPVSSTGSAGEAVRGFGCPAPAPPGAAGPKSKIERVLFVENARSPAHPRVSCRRCTGVAVSAWWRGLLVASVARRGMAGERRGSRRTGQRRPLALEGPPAATKVARQDGRPRREAGGRGVEKPGGSRRGLRPWPTSRWPRALEGVRGGRWLRRRSKRAERTWAREVRQTTVSARPPVSAPAAHLMLETAVLPSALASVPAASLSSSSPAAALPVLHGRHPGSGSAAERGSQQGRAVEAGEGTGATSFVLPAKADARATGAWRQDSGRRLLGGGHRRAARAQFVPVARSGP</sequence>
<evidence type="ECO:0000256" key="1">
    <source>
        <dbReference type="SAM" id="MobiDB-lite"/>
    </source>
</evidence>
<organism evidence="2 3">
    <name type="scientific">Thalassiosira oceanica</name>
    <name type="common">Marine diatom</name>
    <dbReference type="NCBI Taxonomy" id="159749"/>
    <lineage>
        <taxon>Eukaryota</taxon>
        <taxon>Sar</taxon>
        <taxon>Stramenopiles</taxon>
        <taxon>Ochrophyta</taxon>
        <taxon>Bacillariophyta</taxon>
        <taxon>Coscinodiscophyceae</taxon>
        <taxon>Thalassiosirophycidae</taxon>
        <taxon>Thalassiosirales</taxon>
        <taxon>Thalassiosiraceae</taxon>
        <taxon>Thalassiosira</taxon>
    </lineage>
</organism>
<feature type="region of interest" description="Disordered" evidence="1">
    <location>
        <begin position="94"/>
        <end position="153"/>
    </location>
</feature>
<evidence type="ECO:0000313" key="2">
    <source>
        <dbReference type="EMBL" id="EJK61005.1"/>
    </source>
</evidence>
<proteinExistence type="predicted"/>
<reference evidence="2 3" key="1">
    <citation type="journal article" date="2012" name="Genome Biol.">
        <title>Genome and low-iron response of an oceanic diatom adapted to chronic iron limitation.</title>
        <authorList>
            <person name="Lommer M."/>
            <person name="Specht M."/>
            <person name="Roy A.S."/>
            <person name="Kraemer L."/>
            <person name="Andreson R."/>
            <person name="Gutowska M.A."/>
            <person name="Wolf J."/>
            <person name="Bergner S.V."/>
            <person name="Schilhabel M.B."/>
            <person name="Klostermeier U.C."/>
            <person name="Beiko R.G."/>
            <person name="Rosenstiel P."/>
            <person name="Hippler M."/>
            <person name="Laroche J."/>
        </authorList>
    </citation>
    <scope>NUCLEOTIDE SEQUENCE [LARGE SCALE GENOMIC DNA]</scope>
    <source>
        <strain evidence="2 3">CCMP1005</strain>
    </source>
</reference>
<dbReference type="AlphaFoldDB" id="K0S6T8"/>
<comment type="caution">
    <text evidence="2">The sequence shown here is derived from an EMBL/GenBank/DDBJ whole genome shotgun (WGS) entry which is preliminary data.</text>
</comment>
<feature type="non-terminal residue" evidence="2">
    <location>
        <position position="1"/>
    </location>
</feature>
<evidence type="ECO:0000313" key="3">
    <source>
        <dbReference type="Proteomes" id="UP000266841"/>
    </source>
</evidence>
<name>K0S6T8_THAOC</name>
<gene>
    <name evidence="2" type="ORF">THAOC_18570</name>
</gene>
<accession>K0S6T8</accession>
<feature type="region of interest" description="Disordered" evidence="1">
    <location>
        <begin position="230"/>
        <end position="260"/>
    </location>
</feature>
<protein>
    <submittedName>
        <fullName evidence="2">Uncharacterized protein</fullName>
    </submittedName>
</protein>
<feature type="compositionally biased region" description="Basic and acidic residues" evidence="1">
    <location>
        <begin position="123"/>
        <end position="139"/>
    </location>
</feature>
<dbReference type="EMBL" id="AGNL01020497">
    <property type="protein sequence ID" value="EJK61005.1"/>
    <property type="molecule type" value="Genomic_DNA"/>
</dbReference>